<evidence type="ECO:0000256" key="6">
    <source>
        <dbReference type="RuleBase" id="RU362118"/>
    </source>
</evidence>
<name>A0ABT1VXT7_9PROT</name>
<sequence>MNDLFGPRDAAPDREDPAADPAAAWGRLSRVLPRLARRHGGGDADGEGLSGTAQGPAYVNAPVERGSTVLYESMDEMRGRSAGRYSHQLIYGAMGGPNQFALEEAIAAIEGGTHCQVVPSGLAACTTALLTFLGAGGHCLMPDSVYGPTRRFCDTILKRMGVETTYYDPLIDETGLEELMRPTTQVVFAESPGSHSFEVQDVPMLARVAHAQGAKLLMDNTWGIHVFQPFRHGVDVSIQALTKYPSGHADVVLGAITVRDETDWRVLRDAAVNLGLHGAPDDCWLVLRGLRTLGVRMERQTRTALEVARWLQDREEVARVLHPALSGCPGHAHWRRDFEGASSLFGVLFRPEFRASCVEDMVAALGAFGLGASWGGWESLALPSSGLTTRDHRRIVEGPGLRLHIGLEDPADLIADLEGGLAVLRAAC</sequence>
<comment type="caution">
    <text evidence="8">The sequence shown here is derived from an EMBL/GenBank/DDBJ whole genome shotgun (WGS) entry which is preliminary data.</text>
</comment>
<evidence type="ECO:0000256" key="1">
    <source>
        <dbReference type="ARBA" id="ARBA00001933"/>
    </source>
</evidence>
<protein>
    <submittedName>
        <fullName evidence="8">Cystathionine beta-lyase</fullName>
        <ecNumber evidence="8">4.4.1.8</ecNumber>
    </submittedName>
</protein>
<comment type="catalytic activity">
    <reaction evidence="5">
        <text>L,L-cystathionine + H2O = L-homocysteine + pyruvate + NH4(+)</text>
        <dbReference type="Rhea" id="RHEA:13965"/>
        <dbReference type="ChEBI" id="CHEBI:15361"/>
        <dbReference type="ChEBI" id="CHEBI:15377"/>
        <dbReference type="ChEBI" id="CHEBI:28938"/>
        <dbReference type="ChEBI" id="CHEBI:58161"/>
        <dbReference type="ChEBI" id="CHEBI:58199"/>
    </reaction>
</comment>
<feature type="region of interest" description="Disordered" evidence="7">
    <location>
        <begin position="1"/>
        <end position="22"/>
    </location>
</feature>
<keyword evidence="3 6" id="KW-0663">Pyridoxal phosphate</keyword>
<dbReference type="EMBL" id="JAMZEJ010000005">
    <property type="protein sequence ID" value="MCQ8241163.1"/>
    <property type="molecule type" value="Genomic_DNA"/>
</dbReference>
<feature type="region of interest" description="Disordered" evidence="7">
    <location>
        <begin position="37"/>
        <end position="59"/>
    </location>
</feature>
<evidence type="ECO:0000256" key="4">
    <source>
        <dbReference type="ARBA" id="ARBA00023239"/>
    </source>
</evidence>
<dbReference type="Proteomes" id="UP001524547">
    <property type="component" value="Unassembled WGS sequence"/>
</dbReference>
<dbReference type="PANTHER" id="PTHR43500">
    <property type="entry name" value="CYSTATHIONINE BETA-LYASE-RELATED"/>
    <property type="match status" value="1"/>
</dbReference>
<dbReference type="GO" id="GO:0016829">
    <property type="term" value="F:lyase activity"/>
    <property type="evidence" value="ECO:0007669"/>
    <property type="project" value="UniProtKB-KW"/>
</dbReference>
<dbReference type="InterPro" id="IPR000277">
    <property type="entry name" value="Cys/Met-Metab_PyrdxlP-dep_enz"/>
</dbReference>
<dbReference type="SUPFAM" id="SSF53383">
    <property type="entry name" value="PLP-dependent transferases"/>
    <property type="match status" value="1"/>
</dbReference>
<evidence type="ECO:0000256" key="3">
    <source>
        <dbReference type="ARBA" id="ARBA00022898"/>
    </source>
</evidence>
<proteinExistence type="inferred from homology"/>
<dbReference type="EC" id="4.4.1.8" evidence="8"/>
<dbReference type="InterPro" id="IPR006233">
    <property type="entry name" value="Cys_b_lyase_bac"/>
</dbReference>
<evidence type="ECO:0000313" key="8">
    <source>
        <dbReference type="EMBL" id="MCQ8241163.1"/>
    </source>
</evidence>
<dbReference type="Pfam" id="PF01053">
    <property type="entry name" value="Cys_Met_Meta_PP"/>
    <property type="match status" value="1"/>
</dbReference>
<dbReference type="Gene3D" id="3.90.1150.10">
    <property type="entry name" value="Aspartate Aminotransferase, domain 1"/>
    <property type="match status" value="1"/>
</dbReference>
<gene>
    <name evidence="8" type="primary">metC</name>
    <name evidence="8" type="ORF">NFI88_09965</name>
</gene>
<evidence type="ECO:0000256" key="2">
    <source>
        <dbReference type="ARBA" id="ARBA00009077"/>
    </source>
</evidence>
<comment type="cofactor">
    <cofactor evidence="1 6">
        <name>pyridoxal 5'-phosphate</name>
        <dbReference type="ChEBI" id="CHEBI:597326"/>
    </cofactor>
</comment>
<dbReference type="Gene3D" id="3.40.640.10">
    <property type="entry name" value="Type I PLP-dependent aspartate aminotransferase-like (Major domain)"/>
    <property type="match status" value="1"/>
</dbReference>
<evidence type="ECO:0000313" key="9">
    <source>
        <dbReference type="Proteomes" id="UP001524547"/>
    </source>
</evidence>
<keyword evidence="4 8" id="KW-0456">Lyase</keyword>
<evidence type="ECO:0000256" key="5">
    <source>
        <dbReference type="ARBA" id="ARBA00047517"/>
    </source>
</evidence>
<dbReference type="PIRSF" id="PIRSF001434">
    <property type="entry name" value="CGS"/>
    <property type="match status" value="1"/>
</dbReference>
<dbReference type="RefSeq" id="WP_422919901.1">
    <property type="nucleotide sequence ID" value="NZ_JAMZEJ010000005.1"/>
</dbReference>
<dbReference type="InterPro" id="IPR015421">
    <property type="entry name" value="PyrdxlP-dep_Trfase_major"/>
</dbReference>
<keyword evidence="9" id="KW-1185">Reference proteome</keyword>
<evidence type="ECO:0000256" key="7">
    <source>
        <dbReference type="SAM" id="MobiDB-lite"/>
    </source>
</evidence>
<dbReference type="InterPro" id="IPR015422">
    <property type="entry name" value="PyrdxlP-dep_Trfase_small"/>
</dbReference>
<reference evidence="8 9" key="1">
    <citation type="submission" date="2022-06" db="EMBL/GenBank/DDBJ databases">
        <title>Rhizosaccharibacter gen. nov. sp. nov. KSS12, endophytic bacteria isolated from sugarcane.</title>
        <authorList>
            <person name="Pitiwittayakul N."/>
        </authorList>
    </citation>
    <scope>NUCLEOTIDE SEQUENCE [LARGE SCALE GENOMIC DNA]</scope>
    <source>
        <strain evidence="8 9">KSS12</strain>
    </source>
</reference>
<dbReference type="InterPro" id="IPR015424">
    <property type="entry name" value="PyrdxlP-dep_Trfase"/>
</dbReference>
<comment type="similarity">
    <text evidence="2 6">Belongs to the trans-sulfuration enzymes family.</text>
</comment>
<dbReference type="PANTHER" id="PTHR43500:SF1">
    <property type="entry name" value="CYSTATHIONINE BETA-LYASE-RELATED"/>
    <property type="match status" value="1"/>
</dbReference>
<dbReference type="NCBIfam" id="TIGR01324">
    <property type="entry name" value="cysta_beta_ly_B"/>
    <property type="match status" value="1"/>
</dbReference>
<organism evidence="8 9">
    <name type="scientific">Rhizosaccharibacter radicis</name>
    <dbReference type="NCBI Taxonomy" id="2782605"/>
    <lineage>
        <taxon>Bacteria</taxon>
        <taxon>Pseudomonadati</taxon>
        <taxon>Pseudomonadota</taxon>
        <taxon>Alphaproteobacteria</taxon>
        <taxon>Acetobacterales</taxon>
        <taxon>Acetobacteraceae</taxon>
        <taxon>Rhizosaccharibacter</taxon>
    </lineage>
</organism>
<accession>A0ABT1VXT7</accession>